<evidence type="ECO:0000256" key="1">
    <source>
        <dbReference type="SAM" id="MobiDB-lite"/>
    </source>
</evidence>
<evidence type="ECO:0000313" key="3">
    <source>
        <dbReference type="Proteomes" id="UP000029917"/>
    </source>
</evidence>
<reference evidence="2 3" key="2">
    <citation type="submission" date="2014-10" db="EMBL/GenBank/DDBJ databases">
        <title>Paracoccus sanguinis sp. nov., isolated from clinical specimens of New York State patients.</title>
        <authorList>
            <person name="Mingle L.A."/>
            <person name="Cole J.A."/>
            <person name="Lapierre P."/>
            <person name="Musser K.A."/>
        </authorList>
    </citation>
    <scope>NUCLEOTIDE SEQUENCE [LARGE SCALE GENOMIC DNA]</scope>
    <source>
        <strain evidence="2 3">HAMBI 3106</strain>
    </source>
</reference>
<dbReference type="EMBL" id="JRKS01000081">
    <property type="protein sequence ID" value="KGJ01961.1"/>
    <property type="molecule type" value="Genomic_DNA"/>
</dbReference>
<name>A0A099EVE0_9RHOB</name>
<reference evidence="2 3" key="1">
    <citation type="submission" date="2014-09" db="EMBL/GenBank/DDBJ databases">
        <authorList>
            <person name="McGinnis J.M."/>
            <person name="Wolfgang W.J."/>
        </authorList>
    </citation>
    <scope>NUCLEOTIDE SEQUENCE [LARGE SCALE GENOMIC DNA]</scope>
    <source>
        <strain evidence="2 3">HAMBI 3106</strain>
    </source>
</reference>
<comment type="caution">
    <text evidence="2">The sequence shown here is derived from an EMBL/GenBank/DDBJ whole genome shotgun (WGS) entry which is preliminary data.</text>
</comment>
<proteinExistence type="predicted"/>
<gene>
    <name evidence="2" type="ORF">IC63_15615</name>
</gene>
<accession>A0A099EVE0</accession>
<sequence length="233" mass="25754">MIERTRQRFGLQPDRLAADAACGSGRLVGWLMNRGIEPHVPVLDREAQTKGLLTRAEFSFDRVRDMYVCLAGHDLKTSGQIVGGPRRAARARGQGGRPPNRPRRRAAASPSRVRAAIRSHSNWAIAANTWNTSRPAGVVVVSSAMLRKPAPWAWMGATIPRRSRSDRLRRSYLVTTTTSPGRSWSINRSSSGREMRVPNAALDRNAGQWNVLLQMGLQEPETARGLQRSKSGI</sequence>
<keyword evidence="3" id="KW-1185">Reference proteome</keyword>
<evidence type="ECO:0000313" key="2">
    <source>
        <dbReference type="EMBL" id="KGJ01961.1"/>
    </source>
</evidence>
<protein>
    <submittedName>
        <fullName evidence="2">Uncharacterized protein</fullName>
    </submittedName>
</protein>
<dbReference type="AlphaFoldDB" id="A0A099EVE0"/>
<feature type="region of interest" description="Disordered" evidence="1">
    <location>
        <begin position="80"/>
        <end position="110"/>
    </location>
</feature>
<organism evidence="2 3">
    <name type="scientific">Paracoccus sphaerophysae</name>
    <dbReference type="NCBI Taxonomy" id="690417"/>
    <lineage>
        <taxon>Bacteria</taxon>
        <taxon>Pseudomonadati</taxon>
        <taxon>Pseudomonadota</taxon>
        <taxon>Alphaproteobacteria</taxon>
        <taxon>Rhodobacterales</taxon>
        <taxon>Paracoccaceae</taxon>
        <taxon>Paracoccus</taxon>
    </lineage>
</organism>
<dbReference type="Proteomes" id="UP000029917">
    <property type="component" value="Unassembled WGS sequence"/>
</dbReference>